<protein>
    <submittedName>
        <fullName evidence="1">Uncharacterized protein</fullName>
    </submittedName>
</protein>
<sequence>MLRNAETTEIVYRSIELPRLLSMFDSPGHILSRTPDDDISKEQLKVQLLGKTCGQPATEAVEPGDTVLSACSTALAQLTHHVELSFVEPLWLDTLVDAFIQDSVDNGSQAFSIGWVLSDTTFTIKNLQSGEADLGISYVPAAEQVAAEQGIINADTGRYYLFRDHFIIAGPRENSAGISSNQSVTSIFAKIYQTGKLNTARTAIPTRFLTRYDKSATNLKEATLWLGIGQVPWALPYSTWYHQFPAFPIQALGTASLSKEYTLTDRGTFLSLEQLQPNLTGALEQFKVGTDDANDPLLLPGHLLVGNKARNATLAQQFAAWATSARGQSVVTGFQKNGKQFISHPSSTLPAIMLSTRGREYAALDLAAGYLKERGQLYDRNESPAGLVSLTNAENACLRSAPSLRSLQLLKTCALTYGDGPFGSNQLRQAMADFMNANFLPALQITTDEVSFVAGVTALNNILARCVAEEGEGLLLGMLIYGSFAPDLQSTTKCKLIYASFDSVDQFSVRAVECYERAFHEAQQNGIKVRALVITNPHNPLGRCYPKDTLEAIDFAAAGLRLGCLISKNPSLTKAVRSLARFHGASPMTDAIATAILRDVEFHSQFLAESQRSLKLHRTVTAQAFDNAGIPYIRNANAGFFLWIDLSACLHEVNWDAEDELRQKLYDHGVEMSSGRAYHDEVPGKFRFIFSVDKETLVEGLLRLVSFYGKYRVDKA</sequence>
<organism evidence="1 2">
    <name type="scientific">Boeremia exigua</name>
    <dbReference type="NCBI Taxonomy" id="749465"/>
    <lineage>
        <taxon>Eukaryota</taxon>
        <taxon>Fungi</taxon>
        <taxon>Dikarya</taxon>
        <taxon>Ascomycota</taxon>
        <taxon>Pezizomycotina</taxon>
        <taxon>Dothideomycetes</taxon>
        <taxon>Pleosporomycetidae</taxon>
        <taxon>Pleosporales</taxon>
        <taxon>Pleosporineae</taxon>
        <taxon>Didymellaceae</taxon>
        <taxon>Boeremia</taxon>
    </lineage>
</organism>
<evidence type="ECO:0000313" key="1">
    <source>
        <dbReference type="EMBL" id="KAJ8115989.1"/>
    </source>
</evidence>
<evidence type="ECO:0000313" key="2">
    <source>
        <dbReference type="Proteomes" id="UP001153331"/>
    </source>
</evidence>
<dbReference type="Proteomes" id="UP001153331">
    <property type="component" value="Unassembled WGS sequence"/>
</dbReference>
<name>A0ACC2ILQ6_9PLEO</name>
<keyword evidence="2" id="KW-1185">Reference proteome</keyword>
<dbReference type="EMBL" id="JAPHNI010000113">
    <property type="protein sequence ID" value="KAJ8115989.1"/>
    <property type="molecule type" value="Genomic_DNA"/>
</dbReference>
<reference evidence="1" key="1">
    <citation type="submission" date="2022-11" db="EMBL/GenBank/DDBJ databases">
        <title>Genome Sequence of Boeremia exigua.</title>
        <authorList>
            <person name="Buettner E."/>
        </authorList>
    </citation>
    <scope>NUCLEOTIDE SEQUENCE</scope>
    <source>
        <strain evidence="1">CU02</strain>
    </source>
</reference>
<comment type="caution">
    <text evidence="1">The sequence shown here is derived from an EMBL/GenBank/DDBJ whole genome shotgun (WGS) entry which is preliminary data.</text>
</comment>
<accession>A0ACC2ILQ6</accession>
<gene>
    <name evidence="1" type="ORF">OPT61_g2491</name>
</gene>
<proteinExistence type="predicted"/>